<gene>
    <name evidence="1" type="ORF">MVEN_01034200</name>
</gene>
<dbReference type="OrthoDB" id="294702at2759"/>
<protein>
    <submittedName>
        <fullName evidence="1">AB hydrolase-1 domain-containing protein</fullName>
    </submittedName>
</protein>
<dbReference type="GO" id="GO:0016787">
    <property type="term" value="F:hydrolase activity"/>
    <property type="evidence" value="ECO:0007669"/>
    <property type="project" value="UniProtKB-KW"/>
</dbReference>
<organism evidence="1 2">
    <name type="scientific">Mycena venus</name>
    <dbReference type="NCBI Taxonomy" id="2733690"/>
    <lineage>
        <taxon>Eukaryota</taxon>
        <taxon>Fungi</taxon>
        <taxon>Dikarya</taxon>
        <taxon>Basidiomycota</taxon>
        <taxon>Agaricomycotina</taxon>
        <taxon>Agaricomycetes</taxon>
        <taxon>Agaricomycetidae</taxon>
        <taxon>Agaricales</taxon>
        <taxon>Marasmiineae</taxon>
        <taxon>Mycenaceae</taxon>
        <taxon>Mycena</taxon>
    </lineage>
</organism>
<keyword evidence="1" id="KW-0378">Hydrolase</keyword>
<name>A0A8H6YC26_9AGAR</name>
<dbReference type="Proteomes" id="UP000620124">
    <property type="component" value="Unassembled WGS sequence"/>
</dbReference>
<evidence type="ECO:0000313" key="1">
    <source>
        <dbReference type="EMBL" id="KAF7356978.1"/>
    </source>
</evidence>
<evidence type="ECO:0000313" key="2">
    <source>
        <dbReference type="Proteomes" id="UP000620124"/>
    </source>
</evidence>
<comment type="caution">
    <text evidence="1">The sequence shown here is derived from an EMBL/GenBank/DDBJ whole genome shotgun (WGS) entry which is preliminary data.</text>
</comment>
<proteinExistence type="predicted"/>
<keyword evidence="2" id="KW-1185">Reference proteome</keyword>
<accession>A0A8H6YC26</accession>
<sequence length="286" mass="31604">MSDEKYLTLADGRTLAYADAADPCGSLVVIFCTVFLASEAPLSHSPPHLLRRKRTILPPCPQGGISPPFLTDALTSHMTEFISHLHPNTADLRIYISGGSQKHSQVSDCRTVLPRSNTTKNTQFHNMAKLHLRRPTYTHAPLPATSAHRQLLFDHAPPEERAAFAQWREKQSLGEGALERPMATGVVKSISKSWAGFIEVADVLHSDWGFRPDQLDDEHANGRPMLVAASVEDDLGPHVANWLRENYKNSELQWLPGKHLSTLYEIDRQPVGPDVGDGSLNSARGL</sequence>
<reference evidence="1" key="1">
    <citation type="submission" date="2020-05" db="EMBL/GenBank/DDBJ databases">
        <title>Mycena genomes resolve the evolution of fungal bioluminescence.</title>
        <authorList>
            <person name="Tsai I.J."/>
        </authorList>
    </citation>
    <scope>NUCLEOTIDE SEQUENCE</scope>
    <source>
        <strain evidence="1">CCC161011</strain>
    </source>
</reference>
<dbReference type="AlphaFoldDB" id="A0A8H6YC26"/>
<dbReference type="EMBL" id="JACAZI010000007">
    <property type="protein sequence ID" value="KAF7356978.1"/>
    <property type="molecule type" value="Genomic_DNA"/>
</dbReference>